<gene>
    <name evidence="2" type="ORF">CTHT_0066790</name>
</gene>
<feature type="compositionally biased region" description="Basic and acidic residues" evidence="1">
    <location>
        <begin position="31"/>
        <end position="54"/>
    </location>
</feature>
<dbReference type="OrthoDB" id="6419443at2759"/>
<feature type="region of interest" description="Disordered" evidence="1">
    <location>
        <begin position="137"/>
        <end position="158"/>
    </location>
</feature>
<dbReference type="KEGG" id="cthr:CTHT_0066790"/>
<dbReference type="HOGENOM" id="CLU_028833_1_0_1"/>
<dbReference type="STRING" id="759272.G0SGL8"/>
<dbReference type="AlphaFoldDB" id="G0SGL8"/>
<evidence type="ECO:0000313" key="3">
    <source>
        <dbReference type="Proteomes" id="UP000008066"/>
    </source>
</evidence>
<dbReference type="eggNOG" id="ENOG502QR34">
    <property type="taxonomic scope" value="Eukaryota"/>
</dbReference>
<evidence type="ECO:0000256" key="1">
    <source>
        <dbReference type="SAM" id="MobiDB-lite"/>
    </source>
</evidence>
<sequence>MPPKNSRAPARTAKPKQTVTSKTNGSKKTAKTQDRLELEGERDQGRQTSEEARKQQQRIVDVFRRALSDVLFSDNLTATMQAVKQALFDRDFARAFGNPEYLAVYAARWSPTRALCYTTVLSGIWEHLESISQPIQVPAPSQEDDENGNNKSEPKDSVQTHQLKVFSIGGGAAELVSLAGFLSQCPSPMLSGHITLLDSGPWADVITQLYPSLTTPPPISKYASAAAKLANAAIVSPSRFSHAFLQEDVLTMDQPRLTSILGNAPLLITLLFTLNELFTASGIGKTTKLLLDITSVVPFGSLLLVVDSPGSYSETSVGKEAKRYPMQWLLDRVLMGTRREPIAGRRWKKLEGKDSVWFRLAEGLDYPIQLENMRYQMHLYRAEDASLESNSDDD</sequence>
<proteinExistence type="predicted"/>
<dbReference type="RefSeq" id="XP_006696975.1">
    <property type="nucleotide sequence ID" value="XM_006696912.1"/>
</dbReference>
<dbReference type="EMBL" id="GL988047">
    <property type="protein sequence ID" value="EGS17357.1"/>
    <property type="molecule type" value="Genomic_DNA"/>
</dbReference>
<feature type="compositionally biased region" description="Polar residues" evidence="1">
    <location>
        <begin position="15"/>
        <end position="27"/>
    </location>
</feature>
<evidence type="ECO:0000313" key="2">
    <source>
        <dbReference type="EMBL" id="EGS17357.1"/>
    </source>
</evidence>
<keyword evidence="3" id="KW-1185">Reference proteome</keyword>
<dbReference type="Pfam" id="PF11312">
    <property type="entry name" value="Methyltransf_34"/>
    <property type="match status" value="1"/>
</dbReference>
<dbReference type="OMA" id="DMRYQVH"/>
<organism evidence="3">
    <name type="scientific">Chaetomium thermophilum (strain DSM 1495 / CBS 144.50 / IMI 039719)</name>
    <name type="common">Thermochaetoides thermophila</name>
    <dbReference type="NCBI Taxonomy" id="759272"/>
    <lineage>
        <taxon>Eukaryota</taxon>
        <taxon>Fungi</taxon>
        <taxon>Dikarya</taxon>
        <taxon>Ascomycota</taxon>
        <taxon>Pezizomycotina</taxon>
        <taxon>Sordariomycetes</taxon>
        <taxon>Sordariomycetidae</taxon>
        <taxon>Sordariales</taxon>
        <taxon>Chaetomiaceae</taxon>
        <taxon>Thermochaetoides</taxon>
    </lineage>
</organism>
<protein>
    <recommendedName>
        <fullName evidence="4">25S rRNA (Uridine(2843)-N(3))-methyltransferase</fullName>
    </recommendedName>
</protein>
<dbReference type="Proteomes" id="UP000008066">
    <property type="component" value="Unassembled WGS sequence"/>
</dbReference>
<feature type="region of interest" description="Disordered" evidence="1">
    <location>
        <begin position="1"/>
        <end position="56"/>
    </location>
</feature>
<dbReference type="InterPro" id="IPR021463">
    <property type="entry name" value="Methyltransf_34"/>
</dbReference>
<accession>G0SGL8</accession>
<name>G0SGL8_CHATD</name>
<reference evidence="2 3" key="1">
    <citation type="journal article" date="2011" name="Cell">
        <title>Insight into structure and assembly of the nuclear pore complex by utilizing the genome of a eukaryotic thermophile.</title>
        <authorList>
            <person name="Amlacher S."/>
            <person name="Sarges P."/>
            <person name="Flemming D."/>
            <person name="van Noort V."/>
            <person name="Kunze R."/>
            <person name="Devos D.P."/>
            <person name="Arumugam M."/>
            <person name="Bork P."/>
            <person name="Hurt E."/>
        </authorList>
    </citation>
    <scope>NUCLEOTIDE SEQUENCE [LARGE SCALE GENOMIC DNA]</scope>
    <source>
        <strain evidence="3">DSM 1495 / CBS 144.50 / IMI 039719</strain>
    </source>
</reference>
<evidence type="ECO:0008006" key="4">
    <source>
        <dbReference type="Google" id="ProtNLM"/>
    </source>
</evidence>
<dbReference type="GeneID" id="18260717"/>